<feature type="transmembrane region" description="Helical" evidence="2">
    <location>
        <begin position="172"/>
        <end position="195"/>
    </location>
</feature>
<feature type="transmembrane region" description="Helical" evidence="2">
    <location>
        <begin position="144"/>
        <end position="165"/>
    </location>
</feature>
<dbReference type="AlphaFoldDB" id="A0A9N9PZK0"/>
<keyword evidence="2" id="KW-1133">Transmembrane helix</keyword>
<organism evidence="3 4">
    <name type="scientific">Hymenoscyphus albidus</name>
    <dbReference type="NCBI Taxonomy" id="595503"/>
    <lineage>
        <taxon>Eukaryota</taxon>
        <taxon>Fungi</taxon>
        <taxon>Dikarya</taxon>
        <taxon>Ascomycota</taxon>
        <taxon>Pezizomycotina</taxon>
        <taxon>Leotiomycetes</taxon>
        <taxon>Helotiales</taxon>
        <taxon>Helotiaceae</taxon>
        <taxon>Hymenoscyphus</taxon>
    </lineage>
</organism>
<feature type="region of interest" description="Disordered" evidence="1">
    <location>
        <begin position="255"/>
        <end position="278"/>
    </location>
</feature>
<dbReference type="Proteomes" id="UP000701801">
    <property type="component" value="Unassembled WGS sequence"/>
</dbReference>
<dbReference type="EMBL" id="CAJVRM010000396">
    <property type="protein sequence ID" value="CAG8980563.1"/>
    <property type="molecule type" value="Genomic_DNA"/>
</dbReference>
<keyword evidence="4" id="KW-1185">Reference proteome</keyword>
<protein>
    <submittedName>
        <fullName evidence="3">Uncharacterized protein</fullName>
    </submittedName>
</protein>
<dbReference type="OrthoDB" id="4480814at2759"/>
<reference evidence="3" key="1">
    <citation type="submission" date="2021-07" db="EMBL/GenBank/DDBJ databases">
        <authorList>
            <person name="Durling M."/>
        </authorList>
    </citation>
    <scope>NUCLEOTIDE SEQUENCE</scope>
</reference>
<sequence>MNLPAIKFILGAMVPFGMAFGAFCMLIIVAVGGIAGESLGPIWKINLVDLSIPASDFATLTGISASSASAITRSSLGLSEEYNFYLWNYGAKNNGDTDYSDSGFDYVDDIKLDPITVNGVASPLPQFLKDAKSGFRDNIRFGEYIFLAAIFNVAMVVAFGVLACFGIKLGILIVLGISCITAAMLIAFAVLITMAGSNVTGDLEPFKAYGAKIENGISDVAISWLAAVHMIVACLILGLPLLGIGRMNPAIKQAPRDTGFDEENPRGSSHSMINIRNK</sequence>
<proteinExistence type="predicted"/>
<evidence type="ECO:0000313" key="4">
    <source>
        <dbReference type="Proteomes" id="UP000701801"/>
    </source>
</evidence>
<gene>
    <name evidence="3" type="ORF">HYALB_00002561</name>
</gene>
<dbReference type="GO" id="GO:0005886">
    <property type="term" value="C:plasma membrane"/>
    <property type="evidence" value="ECO:0007669"/>
    <property type="project" value="InterPro"/>
</dbReference>
<feature type="transmembrane region" description="Helical" evidence="2">
    <location>
        <begin position="221"/>
        <end position="242"/>
    </location>
</feature>
<feature type="compositionally biased region" description="Polar residues" evidence="1">
    <location>
        <begin position="266"/>
        <end position="278"/>
    </location>
</feature>
<dbReference type="InterPro" id="IPR009571">
    <property type="entry name" value="SUR7/Rim9-like_fungi"/>
</dbReference>
<dbReference type="Pfam" id="PF06687">
    <property type="entry name" value="SUR7"/>
    <property type="match status" value="1"/>
</dbReference>
<name>A0A9N9PZK0_9HELO</name>
<accession>A0A9N9PZK0</accession>
<feature type="compositionally biased region" description="Basic and acidic residues" evidence="1">
    <location>
        <begin position="255"/>
        <end position="265"/>
    </location>
</feature>
<comment type="caution">
    <text evidence="3">The sequence shown here is derived from an EMBL/GenBank/DDBJ whole genome shotgun (WGS) entry which is preliminary data.</text>
</comment>
<evidence type="ECO:0000256" key="1">
    <source>
        <dbReference type="SAM" id="MobiDB-lite"/>
    </source>
</evidence>
<keyword evidence="2" id="KW-0472">Membrane</keyword>
<keyword evidence="2" id="KW-0812">Transmembrane</keyword>
<evidence type="ECO:0000313" key="3">
    <source>
        <dbReference type="EMBL" id="CAG8980563.1"/>
    </source>
</evidence>
<evidence type="ECO:0000256" key="2">
    <source>
        <dbReference type="SAM" id="Phobius"/>
    </source>
</evidence>
<feature type="transmembrane region" description="Helical" evidence="2">
    <location>
        <begin position="12"/>
        <end position="35"/>
    </location>
</feature>